<evidence type="ECO:0000313" key="2">
    <source>
        <dbReference type="Proteomes" id="UP000182840"/>
    </source>
</evidence>
<reference evidence="2" key="1">
    <citation type="submission" date="2016-11" db="EMBL/GenBank/DDBJ databases">
        <title>Mesorhizobium oceanicum sp. nov., isolated from deep seawater in South China Sea.</title>
        <authorList>
            <person name="Fu G.-Y."/>
        </authorList>
    </citation>
    <scope>NUCLEOTIDE SEQUENCE [LARGE SCALE GENOMIC DNA]</scope>
    <source>
        <strain evidence="2">B7</strain>
    </source>
</reference>
<dbReference type="OrthoDB" id="8447034at2"/>
<dbReference type="AlphaFoldDB" id="A0A1L3SPV4"/>
<sequence length="167" mass="19156">MNVQPYLIGEGWIEVLDGNPTARDLFTRHYSNQHRRRGKAQPALIVGPGYKMVLITADGGAVCAWRNEKFRADGQDGVECAIYRREQGDLASRLLRTAMDLAWTRWPQTRLFTFVDPREVRPTMVKGPRGHLYPVFGYCFYQAGWRFAGTSQKRLHILECLPDRVAD</sequence>
<dbReference type="RefSeq" id="WP_072603088.1">
    <property type="nucleotide sequence ID" value="NZ_CP018171.1"/>
</dbReference>
<name>A0A1L3SPV4_9HYPH</name>
<dbReference type="Proteomes" id="UP000182840">
    <property type="component" value="Chromosome"/>
</dbReference>
<evidence type="ECO:0000313" key="1">
    <source>
        <dbReference type="EMBL" id="APH71434.1"/>
    </source>
</evidence>
<organism evidence="1 2">
    <name type="scientific">Aquibium oceanicum</name>
    <dbReference type="NCBI Taxonomy" id="1670800"/>
    <lineage>
        <taxon>Bacteria</taxon>
        <taxon>Pseudomonadati</taxon>
        <taxon>Pseudomonadota</taxon>
        <taxon>Alphaproteobacteria</taxon>
        <taxon>Hyphomicrobiales</taxon>
        <taxon>Phyllobacteriaceae</taxon>
        <taxon>Aquibium</taxon>
    </lineage>
</organism>
<keyword evidence="2" id="KW-1185">Reference proteome</keyword>
<dbReference type="KEGG" id="meso:BSQ44_08680"/>
<gene>
    <name evidence="1" type="ORF">BSQ44_08680</name>
</gene>
<accession>A0A1L3SPV4</accession>
<protein>
    <recommendedName>
        <fullName evidence="3">GNAT family N-acetyltransferase</fullName>
    </recommendedName>
</protein>
<dbReference type="EMBL" id="CP018171">
    <property type="protein sequence ID" value="APH71434.1"/>
    <property type="molecule type" value="Genomic_DNA"/>
</dbReference>
<evidence type="ECO:0008006" key="3">
    <source>
        <dbReference type="Google" id="ProtNLM"/>
    </source>
</evidence>
<dbReference type="STRING" id="1670800.BSQ44_08680"/>
<proteinExistence type="predicted"/>